<dbReference type="AlphaFoldDB" id="A0AAV5P5N4"/>
<evidence type="ECO:0000313" key="2">
    <source>
        <dbReference type="EMBL" id="QDP74432.1"/>
    </source>
</evidence>
<sequence>MPTPPPPPCLAAPFGITRARDRVRTATDDAARAGAALETPDLPWAGQARHAYDDATAEGRAALLRLDEALGTCLVRLDALTVLAEADVTSLRAGLAAGLAAGGGS</sequence>
<name>A0AAV5P5N4_CELCE</name>
<keyword evidence="3" id="KW-1185">Reference proteome</keyword>
<accession>A0AAV5P5N4</accession>
<dbReference type="RefSeq" id="WP_137279885.1">
    <property type="nucleotide sequence ID" value="NZ_BSTG01000001.1"/>
</dbReference>
<dbReference type="Proteomes" id="UP001165168">
    <property type="component" value="Unassembled WGS sequence"/>
</dbReference>
<evidence type="ECO:0000313" key="4">
    <source>
        <dbReference type="Proteomes" id="UP001165168"/>
    </source>
</evidence>
<organism evidence="1 4">
    <name type="scientific">Cellulosimicrobium cellulans</name>
    <name type="common">Arthrobacter luteus</name>
    <dbReference type="NCBI Taxonomy" id="1710"/>
    <lineage>
        <taxon>Bacteria</taxon>
        <taxon>Bacillati</taxon>
        <taxon>Actinomycetota</taxon>
        <taxon>Actinomycetes</taxon>
        <taxon>Micrococcales</taxon>
        <taxon>Promicromonosporaceae</taxon>
        <taxon>Cellulosimicrobium</taxon>
    </lineage>
</organism>
<protein>
    <submittedName>
        <fullName evidence="1">Uncharacterized protein</fullName>
    </submittedName>
</protein>
<gene>
    <name evidence="1" type="ORF">Ccel01_02420</name>
    <name evidence="2" type="ORF">FOG94_03985</name>
</gene>
<evidence type="ECO:0000313" key="3">
    <source>
        <dbReference type="Proteomes" id="UP000319068"/>
    </source>
</evidence>
<evidence type="ECO:0000313" key="1">
    <source>
        <dbReference type="EMBL" id="GLY55640.1"/>
    </source>
</evidence>
<reference evidence="1" key="2">
    <citation type="submission" date="2023-03" db="EMBL/GenBank/DDBJ databases">
        <title>Cellulosimicrobium cellulans NBRC 103059.</title>
        <authorList>
            <person name="Ichikawa N."/>
            <person name="Sato H."/>
            <person name="Tonouchi N."/>
        </authorList>
    </citation>
    <scope>NUCLEOTIDE SEQUENCE</scope>
    <source>
        <strain evidence="1">NBRC 103059</strain>
    </source>
</reference>
<dbReference type="EMBL" id="CP041694">
    <property type="protein sequence ID" value="QDP74432.1"/>
    <property type="molecule type" value="Genomic_DNA"/>
</dbReference>
<reference evidence="2 3" key="1">
    <citation type="submission" date="2019-07" db="EMBL/GenBank/DDBJ databases">
        <title>Complete Genome Sequence and Methylome Analysis of Arthrobacter luteus NEB113.</title>
        <authorList>
            <person name="Fomenkov A."/>
            <person name="Anton B.P."/>
            <person name="Vincze T."/>
            <person name="Roberts R.J."/>
        </authorList>
    </citation>
    <scope>NUCLEOTIDE SEQUENCE [LARGE SCALE GENOMIC DNA]</scope>
    <source>
        <strain evidence="2 3">NEB113</strain>
    </source>
</reference>
<dbReference type="EMBL" id="BSTG01000001">
    <property type="protein sequence ID" value="GLY55640.1"/>
    <property type="molecule type" value="Genomic_DNA"/>
</dbReference>
<proteinExistence type="predicted"/>
<dbReference type="Proteomes" id="UP000319068">
    <property type="component" value="Chromosome"/>
</dbReference>